<dbReference type="STRING" id="55952.BU52_28465"/>
<accession>A0A081XJQ0</accession>
<dbReference type="Proteomes" id="UP000028341">
    <property type="component" value="Unassembled WGS sequence"/>
</dbReference>
<sequence>MKAHAAMRARSAVRDRGSRAPSGRESCQVSSRTASEDSRRCRIRSWENWVKARGGAIWCRFNFSVKPVPAGENLAGGNILRSFYAKNCIIDGMDDGFLVKIRY</sequence>
<evidence type="ECO:0000313" key="2">
    <source>
        <dbReference type="EMBL" id="KES03773.1"/>
    </source>
</evidence>
<proteinExistence type="predicted"/>
<comment type="caution">
    <text evidence="2">The sequence shown here is derived from an EMBL/GenBank/DDBJ whole genome shotgun (WGS) entry which is preliminary data.</text>
</comment>
<organism evidence="2 3">
    <name type="scientific">Streptomyces toyocaensis</name>
    <dbReference type="NCBI Taxonomy" id="55952"/>
    <lineage>
        <taxon>Bacteria</taxon>
        <taxon>Bacillati</taxon>
        <taxon>Actinomycetota</taxon>
        <taxon>Actinomycetes</taxon>
        <taxon>Kitasatosporales</taxon>
        <taxon>Streptomycetaceae</taxon>
        <taxon>Streptomyces</taxon>
    </lineage>
</organism>
<name>A0A081XJQ0_STRTO</name>
<dbReference type="AlphaFoldDB" id="A0A081XJQ0"/>
<gene>
    <name evidence="2" type="ORF">BU52_28465</name>
</gene>
<protein>
    <submittedName>
        <fullName evidence="2">Uncharacterized protein</fullName>
    </submittedName>
</protein>
<reference evidence="2 3" key="1">
    <citation type="submission" date="2014-02" db="EMBL/GenBank/DDBJ databases">
        <title>The genome announcement of Streptomyces toyocaensis NRRL15009.</title>
        <authorList>
            <person name="Hong H.-J."/>
            <person name="Kwun M.J."/>
        </authorList>
    </citation>
    <scope>NUCLEOTIDE SEQUENCE [LARGE SCALE GENOMIC DNA]</scope>
    <source>
        <strain evidence="2 3">NRRL 15009</strain>
    </source>
</reference>
<dbReference type="EMBL" id="JFCB01000034">
    <property type="protein sequence ID" value="KES03773.1"/>
    <property type="molecule type" value="Genomic_DNA"/>
</dbReference>
<evidence type="ECO:0000256" key="1">
    <source>
        <dbReference type="SAM" id="MobiDB-lite"/>
    </source>
</evidence>
<feature type="region of interest" description="Disordered" evidence="1">
    <location>
        <begin position="1"/>
        <end position="37"/>
    </location>
</feature>
<keyword evidence="3" id="KW-1185">Reference proteome</keyword>
<evidence type="ECO:0000313" key="3">
    <source>
        <dbReference type="Proteomes" id="UP000028341"/>
    </source>
</evidence>